<keyword evidence="4" id="KW-1185">Reference proteome</keyword>
<feature type="region of interest" description="Disordered" evidence="1">
    <location>
        <begin position="1"/>
        <end position="41"/>
    </location>
</feature>
<protein>
    <submittedName>
        <fullName evidence="3">Cell wall-binding protein</fullName>
    </submittedName>
</protein>
<dbReference type="AlphaFoldDB" id="A0A975R9M1"/>
<dbReference type="KEGG" id="mpad:KEF85_01540"/>
<name>A0A975R9M1_9GAMM</name>
<dbReference type="Proteomes" id="UP000676649">
    <property type="component" value="Chromosome"/>
</dbReference>
<sequence length="659" mass="72339">MSDKDTKPVLKLIDSANKPPTKKAGNVGGGSGQGGGKSKNEGRQFGNYQIIDNCFYHLKSKNDGGFEKIKLCDFSCKVIEERLTDDGLSEESILIIEGVRENGQLLRRVEVSTKSFSSRQTTWITDAWGMKALVLAGSQKMDNIRVCIQMYSRLDGDIPVTTVYKHGGWKEIDEHWLYLTGTGAISATGLTDGFTVDLGRGQMGNYQLPAPLAGDGLKQAVNNALMLLKVCPTKPHIGAALLAAAVRAPLGECHPTAFAIWLHGLTGSRKSALAAIVQAFFGNFDANRGFPGNWSDSVNDCEMKAHQAKDGVFTVDDFKPSVSQAEAAKLHAMAERLIRNTGNQAGRGRRDSNMQAKAAPFNRSMMLITAEDLPRGQSLLGRLLILELNRMDVDNAVLSELQRAAALEQFTGLMSAYLQWLAPRLDDLKRSFPEMIQQLRSLAIREGFAASHPRAPEIYANLMAGIDTFLEFLTDVEAVTSVQSNSLLLAIETSLKQAFTEQTEYQTEQDETERFLKLLQAALSSGEAHIADRLNQGPPNERPFSWGWRDAGTDVTGDKILSPKGDLIGWYSEISSAGPAEVWLQPECVFKVVQQFARGQGETFLISQPSLWRRMQEKGLILKTEPDTKSKKPRTAVKRTVAGRSVRVMVLSAELIESG</sequence>
<dbReference type="KEGG" id="mpad:KEF85_09750"/>
<reference evidence="3" key="1">
    <citation type="submission" date="2021-04" db="EMBL/GenBank/DDBJ databases">
        <title>Draft genome sequence data of methanotrophic Methylovulum sp. strain S1L and Methylomonas sp. strain S2AM isolated from boreal lake water columns.</title>
        <authorList>
            <person name="Rissanen A.J."/>
            <person name="Mangayil R."/>
            <person name="Svenning M.M."/>
            <person name="Khanongnuch R."/>
        </authorList>
    </citation>
    <scope>NUCLEOTIDE SEQUENCE</scope>
    <source>
        <strain evidence="3">S2AM</strain>
    </source>
</reference>
<evidence type="ECO:0000256" key="1">
    <source>
        <dbReference type="SAM" id="MobiDB-lite"/>
    </source>
</evidence>
<dbReference type="EMBL" id="CP073754">
    <property type="protein sequence ID" value="QWF71207.1"/>
    <property type="molecule type" value="Genomic_DNA"/>
</dbReference>
<evidence type="ECO:0000313" key="2">
    <source>
        <dbReference type="EMBL" id="QWF69660.1"/>
    </source>
</evidence>
<evidence type="ECO:0000313" key="4">
    <source>
        <dbReference type="Proteomes" id="UP000676649"/>
    </source>
</evidence>
<organism evidence="3 4">
    <name type="scientific">Methylomonas paludis</name>
    <dbReference type="NCBI Taxonomy" id="1173101"/>
    <lineage>
        <taxon>Bacteria</taxon>
        <taxon>Pseudomonadati</taxon>
        <taxon>Pseudomonadota</taxon>
        <taxon>Gammaproteobacteria</taxon>
        <taxon>Methylococcales</taxon>
        <taxon>Methylococcaceae</taxon>
        <taxon>Methylomonas</taxon>
    </lineage>
</organism>
<evidence type="ECO:0000313" key="3">
    <source>
        <dbReference type="EMBL" id="QWF71207.1"/>
    </source>
</evidence>
<dbReference type="RefSeq" id="WP_215579992.1">
    <property type="nucleotide sequence ID" value="NZ_CP073754.1"/>
</dbReference>
<gene>
    <name evidence="3" type="ORF">KEF85_01540</name>
    <name evidence="2" type="ORF">KEF85_09750</name>
</gene>
<proteinExistence type="predicted"/>
<accession>A0A975R9M1</accession>
<dbReference type="EMBL" id="CP073754">
    <property type="protein sequence ID" value="QWF69660.1"/>
    <property type="molecule type" value="Genomic_DNA"/>
</dbReference>
<feature type="compositionally biased region" description="Gly residues" evidence="1">
    <location>
        <begin position="26"/>
        <end position="37"/>
    </location>
</feature>